<sequence>MYHIYILSSLSRVLYVGVTGNLYKRIQEHKKANNPKSFTAKYNVNRLVYFEDFKGIQKAIKREKQLKRWRREKKVTLIESINPGWKDLSKELYFDRSN</sequence>
<dbReference type="PROSITE" id="PS50164">
    <property type="entry name" value="GIY_YIG"/>
    <property type="match status" value="1"/>
</dbReference>
<gene>
    <name evidence="3" type="ORF">CK503_11140</name>
</gene>
<keyword evidence="3" id="KW-0540">Nuclease</keyword>
<comment type="caution">
    <text evidence="3">The sequence shown here is derived from an EMBL/GenBank/DDBJ whole genome shotgun (WGS) entry which is preliminary data.</text>
</comment>
<dbReference type="InterPro" id="IPR000305">
    <property type="entry name" value="GIY-YIG_endonuc"/>
</dbReference>
<organism evidence="3 4">
    <name type="scientific">Fodinibius salipaludis</name>
    <dbReference type="NCBI Taxonomy" id="2032627"/>
    <lineage>
        <taxon>Bacteria</taxon>
        <taxon>Pseudomonadati</taxon>
        <taxon>Balneolota</taxon>
        <taxon>Balneolia</taxon>
        <taxon>Balneolales</taxon>
        <taxon>Balneolaceae</taxon>
        <taxon>Fodinibius</taxon>
    </lineage>
</organism>
<dbReference type="OrthoDB" id="9807770at2"/>
<dbReference type="InterPro" id="IPR050190">
    <property type="entry name" value="UPF0213_domain"/>
</dbReference>
<dbReference type="CDD" id="cd10448">
    <property type="entry name" value="GIY-YIG_unchar_3"/>
    <property type="match status" value="1"/>
</dbReference>
<keyword evidence="3" id="KW-0378">Hydrolase</keyword>
<keyword evidence="4" id="KW-1185">Reference proteome</keyword>
<dbReference type="PANTHER" id="PTHR34477">
    <property type="entry name" value="UPF0213 PROTEIN YHBQ"/>
    <property type="match status" value="1"/>
</dbReference>
<evidence type="ECO:0000256" key="1">
    <source>
        <dbReference type="ARBA" id="ARBA00007435"/>
    </source>
</evidence>
<dbReference type="PANTHER" id="PTHR34477:SF5">
    <property type="entry name" value="BSL5627 PROTEIN"/>
    <property type="match status" value="1"/>
</dbReference>
<dbReference type="AlphaFoldDB" id="A0A2A2G8S2"/>
<feature type="domain" description="GIY-YIG" evidence="2">
    <location>
        <begin position="1"/>
        <end position="76"/>
    </location>
</feature>
<dbReference type="Gene3D" id="3.40.1440.10">
    <property type="entry name" value="GIY-YIG endonuclease"/>
    <property type="match status" value="1"/>
</dbReference>
<evidence type="ECO:0000313" key="3">
    <source>
        <dbReference type="EMBL" id="PAU93698.1"/>
    </source>
</evidence>
<dbReference type="SUPFAM" id="SSF82771">
    <property type="entry name" value="GIY-YIG endonuclease"/>
    <property type="match status" value="1"/>
</dbReference>
<dbReference type="Pfam" id="PF01541">
    <property type="entry name" value="GIY-YIG"/>
    <property type="match status" value="1"/>
</dbReference>
<dbReference type="EMBL" id="NSKE01000007">
    <property type="protein sequence ID" value="PAU93698.1"/>
    <property type="molecule type" value="Genomic_DNA"/>
</dbReference>
<reference evidence="3 4" key="1">
    <citation type="submission" date="2017-08" db="EMBL/GenBank/DDBJ databases">
        <title>Aliifodinibius alkalisoli sp. nov., isolated from saline alkaline soil.</title>
        <authorList>
            <person name="Liu D."/>
            <person name="Zhang G."/>
        </authorList>
    </citation>
    <scope>NUCLEOTIDE SEQUENCE [LARGE SCALE GENOMIC DNA]</scope>
    <source>
        <strain evidence="3 4">WN023</strain>
    </source>
</reference>
<protein>
    <submittedName>
        <fullName evidence="3">Endonuclease</fullName>
    </submittedName>
</protein>
<dbReference type="InterPro" id="IPR035901">
    <property type="entry name" value="GIY-YIG_endonuc_sf"/>
</dbReference>
<keyword evidence="3" id="KW-0255">Endonuclease</keyword>
<comment type="similarity">
    <text evidence="1">Belongs to the UPF0213 family.</text>
</comment>
<dbReference type="GO" id="GO:0004519">
    <property type="term" value="F:endonuclease activity"/>
    <property type="evidence" value="ECO:0007669"/>
    <property type="project" value="UniProtKB-KW"/>
</dbReference>
<proteinExistence type="inferred from homology"/>
<evidence type="ECO:0000313" key="4">
    <source>
        <dbReference type="Proteomes" id="UP000218831"/>
    </source>
</evidence>
<name>A0A2A2G8S2_9BACT</name>
<dbReference type="Proteomes" id="UP000218831">
    <property type="component" value="Unassembled WGS sequence"/>
</dbReference>
<evidence type="ECO:0000259" key="2">
    <source>
        <dbReference type="PROSITE" id="PS50164"/>
    </source>
</evidence>
<accession>A0A2A2G8S2</accession>
<dbReference type="RefSeq" id="WP_095606889.1">
    <property type="nucleotide sequence ID" value="NZ_NSKE01000007.1"/>
</dbReference>